<dbReference type="RefSeq" id="WP_382431509.1">
    <property type="nucleotide sequence ID" value="NZ_JBHSHJ010000004.1"/>
</dbReference>
<dbReference type="InterPro" id="IPR000160">
    <property type="entry name" value="GGDEF_dom"/>
</dbReference>
<keyword evidence="6" id="KW-0548">Nucleotidyltransferase</keyword>
<keyword evidence="7" id="KW-1185">Reference proteome</keyword>
<dbReference type="InterPro" id="IPR043128">
    <property type="entry name" value="Rev_trsase/Diguanyl_cyclase"/>
</dbReference>
<dbReference type="EMBL" id="JBHSHJ010000004">
    <property type="protein sequence ID" value="MFC4788770.1"/>
    <property type="molecule type" value="Genomic_DNA"/>
</dbReference>
<organism evidence="6 7">
    <name type="scientific">Giesbergeria sinuosa</name>
    <dbReference type="NCBI Taxonomy" id="80883"/>
    <lineage>
        <taxon>Bacteria</taxon>
        <taxon>Pseudomonadati</taxon>
        <taxon>Pseudomonadota</taxon>
        <taxon>Betaproteobacteria</taxon>
        <taxon>Burkholderiales</taxon>
        <taxon>Comamonadaceae</taxon>
        <taxon>Giesbergeria</taxon>
    </lineage>
</organism>
<comment type="caution">
    <text evidence="6">The sequence shown here is derived from an EMBL/GenBank/DDBJ whole genome shotgun (WGS) entry which is preliminary data.</text>
</comment>
<dbReference type="EC" id="2.7.7.65" evidence="1"/>
<dbReference type="Proteomes" id="UP001596001">
    <property type="component" value="Unassembled WGS sequence"/>
</dbReference>
<dbReference type="Gene3D" id="3.30.70.270">
    <property type="match status" value="1"/>
</dbReference>
<dbReference type="SMART" id="SM00267">
    <property type="entry name" value="GGDEF"/>
    <property type="match status" value="1"/>
</dbReference>
<keyword evidence="4" id="KW-0472">Membrane</keyword>
<keyword evidence="3" id="KW-0175">Coiled coil</keyword>
<dbReference type="Pfam" id="PF00990">
    <property type="entry name" value="GGDEF"/>
    <property type="match status" value="1"/>
</dbReference>
<gene>
    <name evidence="6" type="ORF">ACFO6X_07205</name>
</gene>
<evidence type="ECO:0000256" key="1">
    <source>
        <dbReference type="ARBA" id="ARBA00012528"/>
    </source>
</evidence>
<dbReference type="PROSITE" id="PS50887">
    <property type="entry name" value="GGDEF"/>
    <property type="match status" value="1"/>
</dbReference>
<keyword evidence="6" id="KW-0808">Transferase</keyword>
<evidence type="ECO:0000259" key="5">
    <source>
        <dbReference type="PROSITE" id="PS50887"/>
    </source>
</evidence>
<feature type="coiled-coil region" evidence="3">
    <location>
        <begin position="395"/>
        <end position="422"/>
    </location>
</feature>
<evidence type="ECO:0000313" key="7">
    <source>
        <dbReference type="Proteomes" id="UP001596001"/>
    </source>
</evidence>
<dbReference type="NCBIfam" id="TIGR00254">
    <property type="entry name" value="GGDEF"/>
    <property type="match status" value="1"/>
</dbReference>
<dbReference type="SUPFAM" id="SSF55073">
    <property type="entry name" value="Nucleotide cyclase"/>
    <property type="match status" value="1"/>
</dbReference>
<comment type="catalytic activity">
    <reaction evidence="2">
        <text>2 GTP = 3',3'-c-di-GMP + 2 diphosphate</text>
        <dbReference type="Rhea" id="RHEA:24898"/>
        <dbReference type="ChEBI" id="CHEBI:33019"/>
        <dbReference type="ChEBI" id="CHEBI:37565"/>
        <dbReference type="ChEBI" id="CHEBI:58805"/>
        <dbReference type="EC" id="2.7.7.65"/>
    </reaction>
</comment>
<keyword evidence="4" id="KW-1133">Transmembrane helix</keyword>
<accession>A0ABV9QC33</accession>
<dbReference type="Gene3D" id="3.40.50.2300">
    <property type="match status" value="2"/>
</dbReference>
<feature type="domain" description="GGDEF" evidence="5">
    <location>
        <begin position="457"/>
        <end position="594"/>
    </location>
</feature>
<dbReference type="PANTHER" id="PTHR45138:SF9">
    <property type="entry name" value="DIGUANYLATE CYCLASE DGCM-RELATED"/>
    <property type="match status" value="1"/>
</dbReference>
<evidence type="ECO:0000256" key="4">
    <source>
        <dbReference type="SAM" id="Phobius"/>
    </source>
</evidence>
<dbReference type="PANTHER" id="PTHR45138">
    <property type="entry name" value="REGULATORY COMPONENTS OF SENSORY TRANSDUCTION SYSTEM"/>
    <property type="match status" value="1"/>
</dbReference>
<dbReference type="InterPro" id="IPR029787">
    <property type="entry name" value="Nucleotide_cyclase"/>
</dbReference>
<feature type="transmembrane region" description="Helical" evidence="4">
    <location>
        <begin position="363"/>
        <end position="385"/>
    </location>
</feature>
<evidence type="ECO:0000256" key="2">
    <source>
        <dbReference type="ARBA" id="ARBA00034247"/>
    </source>
</evidence>
<dbReference type="GO" id="GO:0052621">
    <property type="term" value="F:diguanylate cyclase activity"/>
    <property type="evidence" value="ECO:0007669"/>
    <property type="project" value="UniProtKB-EC"/>
</dbReference>
<name>A0ABV9QC33_9BURK</name>
<dbReference type="CDD" id="cd01949">
    <property type="entry name" value="GGDEF"/>
    <property type="match status" value="1"/>
</dbReference>
<keyword evidence="4" id="KW-0812">Transmembrane</keyword>
<sequence>MQDLFTDTPLRQRRFCGIVALGLARWLAVLAMLCILCAQQAQSAEAADAHILFINSYHPGYSWSDGIEEGFRERLNVSGKKIELSIEYLDSRRFPYGAQTEPLAQAMEAKYTNYRPSLIVVSDNAAFDFVIQHRTRLFAELPIVFCGYNNFRPDVIQHISDITGINEEIAIEDTVAMALKVHPQTRTLAFIVSTGEASSKRIGEVAEESVFPKLRERFDVVVMKDASVAQIRQRLAGLPKETVLFLSGQATDQGAGRALTPAENGRLITAISPFPAYTFWDFHLKEGVIGGHIITGPEQGRTAADLALRVLDGTSVNDIPVIMTTPTRDIFDYRVMERFGVRPADLPAGAHIIHQPFSLWDSYRWQIIGIVTLLIAETVLIGLLLQIARDRRRALTALAQERAQLEHRVAERTKELQQANTKMALLSITDGLTGLANRRHFDEVLESEYARLRYSGLPLSLIILDVDYFKLFNDTYGHVSGDDCLRRIAAVLTSLVHCTPNLAARYGGEELAIILPETELQAATVLAERIRSGIEQQAIPHKASCVSHYVTVSLGVITVVPTALSVAAEAVKLADAQLYQAKANGRNRVVALDARPHQGG</sequence>
<protein>
    <recommendedName>
        <fullName evidence="1">diguanylate cyclase</fullName>
        <ecNumber evidence="1">2.7.7.65</ecNumber>
    </recommendedName>
</protein>
<reference evidence="7" key="1">
    <citation type="journal article" date="2019" name="Int. J. Syst. Evol. Microbiol.">
        <title>The Global Catalogue of Microorganisms (GCM) 10K type strain sequencing project: providing services to taxonomists for standard genome sequencing and annotation.</title>
        <authorList>
            <consortium name="The Broad Institute Genomics Platform"/>
            <consortium name="The Broad Institute Genome Sequencing Center for Infectious Disease"/>
            <person name="Wu L."/>
            <person name="Ma J."/>
        </authorList>
    </citation>
    <scope>NUCLEOTIDE SEQUENCE [LARGE SCALE GENOMIC DNA]</scope>
    <source>
        <strain evidence="7">CCUG 49452</strain>
    </source>
</reference>
<evidence type="ECO:0000256" key="3">
    <source>
        <dbReference type="SAM" id="Coils"/>
    </source>
</evidence>
<evidence type="ECO:0000313" key="6">
    <source>
        <dbReference type="EMBL" id="MFC4788770.1"/>
    </source>
</evidence>
<dbReference type="InterPro" id="IPR050469">
    <property type="entry name" value="Diguanylate_Cyclase"/>
</dbReference>
<proteinExistence type="predicted"/>